<name>A0A9N7UBY2_PLEPL</name>
<reference evidence="2" key="1">
    <citation type="submission" date="2020-03" db="EMBL/GenBank/DDBJ databases">
        <authorList>
            <person name="Weist P."/>
        </authorList>
    </citation>
    <scope>NUCLEOTIDE SEQUENCE</scope>
</reference>
<gene>
    <name evidence="2" type="ORF">PLEPLA_LOCUS17014</name>
</gene>
<feature type="compositionally biased region" description="Basic and acidic residues" evidence="1">
    <location>
        <begin position="109"/>
        <end position="120"/>
    </location>
</feature>
<sequence length="120" mass="13081">MSQCVTPELQGSTANQPPRRGLKSAITQALKHHKHRTAITSPFPCAAIPTVPPYLGVSNQGAQGHEQGRTRQNIDKEREVSDLSGLEPATLKTGNPVHKTLLIVPSPPKDPDRWNKIQPL</sequence>
<evidence type="ECO:0000313" key="3">
    <source>
        <dbReference type="Proteomes" id="UP001153269"/>
    </source>
</evidence>
<feature type="region of interest" description="Disordered" evidence="1">
    <location>
        <begin position="1"/>
        <end position="22"/>
    </location>
</feature>
<dbReference type="Proteomes" id="UP001153269">
    <property type="component" value="Unassembled WGS sequence"/>
</dbReference>
<comment type="caution">
    <text evidence="2">The sequence shown here is derived from an EMBL/GenBank/DDBJ whole genome shotgun (WGS) entry which is preliminary data.</text>
</comment>
<dbReference type="EMBL" id="CADEAL010001112">
    <property type="protein sequence ID" value="CAB1429039.1"/>
    <property type="molecule type" value="Genomic_DNA"/>
</dbReference>
<accession>A0A9N7UBY2</accession>
<organism evidence="2 3">
    <name type="scientific">Pleuronectes platessa</name>
    <name type="common">European plaice</name>
    <dbReference type="NCBI Taxonomy" id="8262"/>
    <lineage>
        <taxon>Eukaryota</taxon>
        <taxon>Metazoa</taxon>
        <taxon>Chordata</taxon>
        <taxon>Craniata</taxon>
        <taxon>Vertebrata</taxon>
        <taxon>Euteleostomi</taxon>
        <taxon>Actinopterygii</taxon>
        <taxon>Neopterygii</taxon>
        <taxon>Teleostei</taxon>
        <taxon>Neoteleostei</taxon>
        <taxon>Acanthomorphata</taxon>
        <taxon>Carangaria</taxon>
        <taxon>Pleuronectiformes</taxon>
        <taxon>Pleuronectoidei</taxon>
        <taxon>Pleuronectidae</taxon>
        <taxon>Pleuronectes</taxon>
    </lineage>
</organism>
<dbReference type="AlphaFoldDB" id="A0A9N7UBY2"/>
<evidence type="ECO:0000313" key="2">
    <source>
        <dbReference type="EMBL" id="CAB1429039.1"/>
    </source>
</evidence>
<proteinExistence type="predicted"/>
<feature type="compositionally biased region" description="Polar residues" evidence="1">
    <location>
        <begin position="1"/>
        <end position="16"/>
    </location>
</feature>
<feature type="compositionally biased region" description="Basic and acidic residues" evidence="1">
    <location>
        <begin position="66"/>
        <end position="81"/>
    </location>
</feature>
<protein>
    <submittedName>
        <fullName evidence="2">Uncharacterized protein</fullName>
    </submittedName>
</protein>
<keyword evidence="3" id="KW-1185">Reference proteome</keyword>
<feature type="region of interest" description="Disordered" evidence="1">
    <location>
        <begin position="56"/>
        <end position="120"/>
    </location>
</feature>
<evidence type="ECO:0000256" key="1">
    <source>
        <dbReference type="SAM" id="MobiDB-lite"/>
    </source>
</evidence>